<organism evidence="6 7">
    <name type="scientific">Nocardia jiangxiensis</name>
    <dbReference type="NCBI Taxonomy" id="282685"/>
    <lineage>
        <taxon>Bacteria</taxon>
        <taxon>Bacillati</taxon>
        <taxon>Actinomycetota</taxon>
        <taxon>Actinomycetes</taxon>
        <taxon>Mycobacteriales</taxon>
        <taxon>Nocardiaceae</taxon>
        <taxon>Nocardia</taxon>
    </lineage>
</organism>
<dbReference type="PANTHER" id="PTHR44846">
    <property type="entry name" value="MANNOSYL-D-GLYCERATE TRANSPORT/METABOLISM SYSTEM REPRESSOR MNGR-RELATED"/>
    <property type="match status" value="1"/>
</dbReference>
<evidence type="ECO:0000313" key="7">
    <source>
        <dbReference type="Proteomes" id="UP001601992"/>
    </source>
</evidence>
<feature type="region of interest" description="Disordered" evidence="4">
    <location>
        <begin position="1"/>
        <end position="43"/>
    </location>
</feature>
<keyword evidence="1" id="KW-0805">Transcription regulation</keyword>
<dbReference type="SMART" id="SM00866">
    <property type="entry name" value="UTRA"/>
    <property type="match status" value="1"/>
</dbReference>
<evidence type="ECO:0000259" key="5">
    <source>
        <dbReference type="PROSITE" id="PS50949"/>
    </source>
</evidence>
<dbReference type="CDD" id="cd07377">
    <property type="entry name" value="WHTH_GntR"/>
    <property type="match status" value="1"/>
</dbReference>
<dbReference type="RefSeq" id="WP_083895638.1">
    <property type="nucleotide sequence ID" value="NZ_JBIAQY010000004.1"/>
</dbReference>
<dbReference type="InterPro" id="IPR036388">
    <property type="entry name" value="WH-like_DNA-bd_sf"/>
</dbReference>
<dbReference type="InterPro" id="IPR050679">
    <property type="entry name" value="Bact_HTH_transcr_reg"/>
</dbReference>
<evidence type="ECO:0000256" key="1">
    <source>
        <dbReference type="ARBA" id="ARBA00023015"/>
    </source>
</evidence>
<dbReference type="EMBL" id="JBIAQY010000004">
    <property type="protein sequence ID" value="MFF3568617.1"/>
    <property type="molecule type" value="Genomic_DNA"/>
</dbReference>
<keyword evidence="2" id="KW-0238">DNA-binding</keyword>
<reference evidence="6 7" key="1">
    <citation type="submission" date="2024-10" db="EMBL/GenBank/DDBJ databases">
        <title>The Natural Products Discovery Center: Release of the First 8490 Sequenced Strains for Exploring Actinobacteria Biosynthetic Diversity.</title>
        <authorList>
            <person name="Kalkreuter E."/>
            <person name="Kautsar S.A."/>
            <person name="Yang D."/>
            <person name="Bader C.D."/>
            <person name="Teijaro C.N."/>
            <person name="Fluegel L."/>
            <person name="Davis C.M."/>
            <person name="Simpson J.R."/>
            <person name="Lauterbach L."/>
            <person name="Steele A.D."/>
            <person name="Gui C."/>
            <person name="Meng S."/>
            <person name="Li G."/>
            <person name="Viehrig K."/>
            <person name="Ye F."/>
            <person name="Su P."/>
            <person name="Kiefer A.F."/>
            <person name="Nichols A."/>
            <person name="Cepeda A.J."/>
            <person name="Yan W."/>
            <person name="Fan B."/>
            <person name="Jiang Y."/>
            <person name="Adhikari A."/>
            <person name="Zheng C.-J."/>
            <person name="Schuster L."/>
            <person name="Cowan T.M."/>
            <person name="Smanski M.J."/>
            <person name="Chevrette M.G."/>
            <person name="De Carvalho L.P.S."/>
            <person name="Shen B."/>
        </authorList>
    </citation>
    <scope>NUCLEOTIDE SEQUENCE [LARGE SCALE GENOMIC DNA]</scope>
    <source>
        <strain evidence="6 7">NPDC002593</strain>
    </source>
</reference>
<dbReference type="Pfam" id="PF00392">
    <property type="entry name" value="GntR"/>
    <property type="match status" value="1"/>
</dbReference>
<dbReference type="SUPFAM" id="SSF64288">
    <property type="entry name" value="Chorismate lyase-like"/>
    <property type="match status" value="1"/>
</dbReference>
<evidence type="ECO:0000256" key="3">
    <source>
        <dbReference type="ARBA" id="ARBA00023163"/>
    </source>
</evidence>
<dbReference type="Pfam" id="PF07702">
    <property type="entry name" value="UTRA"/>
    <property type="match status" value="1"/>
</dbReference>
<name>A0ABW6RX65_9NOCA</name>
<dbReference type="SUPFAM" id="SSF46785">
    <property type="entry name" value="Winged helix' DNA-binding domain"/>
    <property type="match status" value="1"/>
</dbReference>
<dbReference type="SMART" id="SM00345">
    <property type="entry name" value="HTH_GNTR"/>
    <property type="match status" value="1"/>
</dbReference>
<feature type="domain" description="HTH gntR-type" evidence="5">
    <location>
        <begin position="42"/>
        <end position="110"/>
    </location>
</feature>
<dbReference type="InterPro" id="IPR000524">
    <property type="entry name" value="Tscrpt_reg_HTH_GntR"/>
</dbReference>
<proteinExistence type="predicted"/>
<dbReference type="PROSITE" id="PS50949">
    <property type="entry name" value="HTH_GNTR"/>
    <property type="match status" value="1"/>
</dbReference>
<dbReference type="InterPro" id="IPR011663">
    <property type="entry name" value="UTRA"/>
</dbReference>
<comment type="caution">
    <text evidence="6">The sequence shown here is derived from an EMBL/GenBank/DDBJ whole genome shotgun (WGS) entry which is preliminary data.</text>
</comment>
<dbReference type="Proteomes" id="UP001601992">
    <property type="component" value="Unassembled WGS sequence"/>
</dbReference>
<dbReference type="PANTHER" id="PTHR44846:SF17">
    <property type="entry name" value="GNTR-FAMILY TRANSCRIPTIONAL REGULATOR"/>
    <property type="match status" value="1"/>
</dbReference>
<dbReference type="Gene3D" id="1.10.10.10">
    <property type="entry name" value="Winged helix-like DNA-binding domain superfamily/Winged helix DNA-binding domain"/>
    <property type="match status" value="1"/>
</dbReference>
<evidence type="ECO:0000256" key="2">
    <source>
        <dbReference type="ARBA" id="ARBA00023125"/>
    </source>
</evidence>
<gene>
    <name evidence="6" type="ORF">ACFYXQ_12665</name>
</gene>
<dbReference type="InterPro" id="IPR036390">
    <property type="entry name" value="WH_DNA-bd_sf"/>
</dbReference>
<sequence length="285" mass="31158">MPSAAHDGRPQLSVKLQRERRAPFPSAAQTRRPMRPATGSGPPRYQQIMQAISDEISSGRIAVGERLPTEQEFCLQHNAGRHTIREAVRGLVDAGMVERRPRVGTIVISAEPIAGYRLLPASSEDIASNVNATWIVRPRGEVVVADEVMARRLGCRVGDRWFRFAGPRVLRDDRKSDPVCYSEQHVPDTPVAREVIATPSLTAGDVADQTIEQEIRADLLTDEQALALHAEPGSAALVIIRRHRDTEGHLIAIGIHTHPAGRFSIKTTVAPTTGGKTIPRGTTPR</sequence>
<keyword evidence="7" id="KW-1185">Reference proteome</keyword>
<dbReference type="InterPro" id="IPR028978">
    <property type="entry name" value="Chorismate_lyase_/UTRA_dom_sf"/>
</dbReference>
<protein>
    <submittedName>
        <fullName evidence="6">GntR family transcriptional regulator</fullName>
    </submittedName>
</protein>
<evidence type="ECO:0000256" key="4">
    <source>
        <dbReference type="SAM" id="MobiDB-lite"/>
    </source>
</evidence>
<accession>A0ABW6RX65</accession>
<keyword evidence="3" id="KW-0804">Transcription</keyword>
<dbReference type="Gene3D" id="3.40.1410.10">
    <property type="entry name" value="Chorismate lyase-like"/>
    <property type="match status" value="1"/>
</dbReference>
<evidence type="ECO:0000313" key="6">
    <source>
        <dbReference type="EMBL" id="MFF3568617.1"/>
    </source>
</evidence>